<comment type="caution">
    <text evidence="1">The sequence shown here is derived from an EMBL/GenBank/DDBJ whole genome shotgun (WGS) entry which is preliminary data.</text>
</comment>
<organism evidence="1 2">
    <name type="scientific">Gaiella occulta</name>
    <dbReference type="NCBI Taxonomy" id="1002870"/>
    <lineage>
        <taxon>Bacteria</taxon>
        <taxon>Bacillati</taxon>
        <taxon>Actinomycetota</taxon>
        <taxon>Thermoleophilia</taxon>
        <taxon>Gaiellales</taxon>
        <taxon>Gaiellaceae</taxon>
        <taxon>Gaiella</taxon>
    </lineage>
</organism>
<evidence type="ECO:0000313" key="1">
    <source>
        <dbReference type="EMBL" id="RDI73522.1"/>
    </source>
</evidence>
<reference evidence="1 2" key="1">
    <citation type="submission" date="2018-07" db="EMBL/GenBank/DDBJ databases">
        <title>High-quality-draft genome sequence of Gaiella occulta.</title>
        <authorList>
            <person name="Severino R."/>
            <person name="Froufe H.J.C."/>
            <person name="Rainey F.A."/>
            <person name="Barroso C."/>
            <person name="Albuquerque L."/>
            <person name="Lobo-Da-Cunha A."/>
            <person name="Da Costa M.S."/>
            <person name="Egas C."/>
        </authorList>
    </citation>
    <scope>NUCLEOTIDE SEQUENCE [LARGE SCALE GENOMIC DNA]</scope>
    <source>
        <strain evidence="1 2">F2-233</strain>
    </source>
</reference>
<dbReference type="Pfam" id="PF13814">
    <property type="entry name" value="Replic_Relax"/>
    <property type="match status" value="1"/>
</dbReference>
<proteinExistence type="predicted"/>
<sequence length="268" mass="29919">MGFPMSAHRGPQGLERLRTELSERDLIVLASVASHRFLTGRQIEAFHFSEHASSVTGSRVCRRVLARLVEQRLLVRLERRVGGVRAGSASYVYALGSAGNRLVSNPRGKRAEEPSRVFLDHTLAVADAHLALLQAADARRFELISVETEPAAWRRFLNSAGARETLRPDLYVVSAQGEFEHCWFLEIDNATESTPAVLRKCRQYQAYWRTGIEQQRSGTFPLVVWVTPNDRRCKQLAEAIASARKLQPEIFRAVASDELVELVAVGAA</sequence>
<evidence type="ECO:0000313" key="2">
    <source>
        <dbReference type="Proteomes" id="UP000254134"/>
    </source>
</evidence>
<reference evidence="2" key="2">
    <citation type="journal article" date="2019" name="MicrobiologyOpen">
        <title>High-quality draft genome sequence of Gaiella occulta isolated from a 150 meter deep mineral water borehole and comparison with the genome sequences of other deep-branching lineages of the phylum Actinobacteria.</title>
        <authorList>
            <person name="Severino R."/>
            <person name="Froufe H.J.C."/>
            <person name="Barroso C."/>
            <person name="Albuquerque L."/>
            <person name="Lobo-da-Cunha A."/>
            <person name="da Costa M.S."/>
            <person name="Egas C."/>
        </authorList>
    </citation>
    <scope>NUCLEOTIDE SEQUENCE [LARGE SCALE GENOMIC DNA]</scope>
    <source>
        <strain evidence="2">F2-233</strain>
    </source>
</reference>
<name>A0A7M2YTP8_9ACTN</name>
<keyword evidence="2" id="KW-1185">Reference proteome</keyword>
<dbReference type="EMBL" id="QQZY01000008">
    <property type="protein sequence ID" value="RDI73522.1"/>
    <property type="molecule type" value="Genomic_DNA"/>
</dbReference>
<gene>
    <name evidence="1" type="ORF">Gocc_2663</name>
</gene>
<dbReference type="InterPro" id="IPR025855">
    <property type="entry name" value="Replic_Relax"/>
</dbReference>
<protein>
    <submittedName>
        <fullName evidence="1">Replication-relaxation</fullName>
    </submittedName>
</protein>
<dbReference type="Proteomes" id="UP000254134">
    <property type="component" value="Unassembled WGS sequence"/>
</dbReference>
<dbReference type="AlphaFoldDB" id="A0A7M2YTP8"/>
<dbReference type="OrthoDB" id="4146863at2"/>
<accession>A0A7M2YTP8</accession>